<accession>A0ABY7F3U9</accession>
<dbReference type="EMBL" id="CP111021">
    <property type="protein sequence ID" value="WAR16858.1"/>
    <property type="molecule type" value="Genomic_DNA"/>
</dbReference>
<evidence type="ECO:0000313" key="3">
    <source>
        <dbReference type="EMBL" id="WAR16790.1"/>
    </source>
</evidence>
<proteinExistence type="predicted"/>
<feature type="domain" description="Tyrosine-protein phosphatase" evidence="2">
    <location>
        <begin position="162"/>
        <end position="210"/>
    </location>
</feature>
<reference evidence="4" key="1">
    <citation type="submission" date="2022-11" db="EMBL/GenBank/DDBJ databases">
        <title>Centuries of genome instability and evolution in soft-shell clam transmissible cancer (bioRxiv).</title>
        <authorList>
            <person name="Hart S.F.M."/>
            <person name="Yonemitsu M.A."/>
            <person name="Giersch R.M."/>
            <person name="Beal B.F."/>
            <person name="Arriagada G."/>
            <person name="Davis B.W."/>
            <person name="Ostrander E.A."/>
            <person name="Goff S.P."/>
            <person name="Metzger M.J."/>
        </authorList>
    </citation>
    <scope>NUCLEOTIDE SEQUENCE</scope>
    <source>
        <strain evidence="4">MELC-2E11</strain>
        <tissue evidence="4">Siphon/mantle</tissue>
    </source>
</reference>
<dbReference type="EMBL" id="CP111021">
    <property type="protein sequence ID" value="WAR16790.1"/>
    <property type="molecule type" value="Genomic_DNA"/>
</dbReference>
<dbReference type="PROSITE" id="PS50055">
    <property type="entry name" value="TYR_PHOSPHATASE_PTP"/>
    <property type="match status" value="1"/>
</dbReference>
<protein>
    <submittedName>
        <fullName evidence="4">PTPRC-like protein</fullName>
    </submittedName>
</protein>
<evidence type="ECO:0000259" key="2">
    <source>
        <dbReference type="PROSITE" id="PS50055"/>
    </source>
</evidence>
<gene>
    <name evidence="3" type="ORF">MAR_031384</name>
    <name evidence="4" type="ORF">MAR_031452</name>
</gene>
<dbReference type="InterPro" id="IPR000242">
    <property type="entry name" value="PTP_cat"/>
</dbReference>
<dbReference type="SUPFAM" id="SSF52799">
    <property type="entry name" value="(Phosphotyrosine protein) phosphatases II"/>
    <property type="match status" value="1"/>
</dbReference>
<dbReference type="Proteomes" id="UP001164746">
    <property type="component" value="Chromosome 10"/>
</dbReference>
<feature type="non-terminal residue" evidence="4">
    <location>
        <position position="1"/>
    </location>
</feature>
<evidence type="ECO:0000313" key="4">
    <source>
        <dbReference type="EMBL" id="WAR16858.1"/>
    </source>
</evidence>
<keyword evidence="5" id="KW-1185">Reference proteome</keyword>
<organism evidence="4 5">
    <name type="scientific">Mya arenaria</name>
    <name type="common">Soft-shell clam</name>
    <dbReference type="NCBI Taxonomy" id="6604"/>
    <lineage>
        <taxon>Eukaryota</taxon>
        <taxon>Metazoa</taxon>
        <taxon>Spiralia</taxon>
        <taxon>Lophotrochozoa</taxon>
        <taxon>Mollusca</taxon>
        <taxon>Bivalvia</taxon>
        <taxon>Autobranchia</taxon>
        <taxon>Heteroconchia</taxon>
        <taxon>Euheterodonta</taxon>
        <taxon>Imparidentia</taxon>
        <taxon>Neoheterodontei</taxon>
        <taxon>Myida</taxon>
        <taxon>Myoidea</taxon>
        <taxon>Myidae</taxon>
        <taxon>Mya</taxon>
    </lineage>
</organism>
<dbReference type="Gene3D" id="3.90.190.10">
    <property type="entry name" value="Protein tyrosine phosphatase superfamily"/>
    <property type="match status" value="1"/>
</dbReference>
<keyword evidence="1" id="KW-0732">Signal</keyword>
<feature type="signal peptide" evidence="1">
    <location>
        <begin position="1"/>
        <end position="19"/>
    </location>
</feature>
<evidence type="ECO:0000256" key="1">
    <source>
        <dbReference type="SAM" id="SignalP"/>
    </source>
</evidence>
<feature type="chain" id="PRO_5045034266" evidence="1">
    <location>
        <begin position="20"/>
        <end position="218"/>
    </location>
</feature>
<dbReference type="Pfam" id="PF00102">
    <property type="entry name" value="Y_phosphatase"/>
    <property type="match status" value="1"/>
</dbReference>
<name>A0ABY7F3U9_MYAAR</name>
<sequence>MEVCFHVVVLWLIFVQAQGCTNGYWNQTCDNKCAQECLSCSQADGSCTQCKNNTKYGPKCRLECSTTCKYSKCGIDGNCKYGCITNTFGKKCENKCDDHCSPKNNSTLCFEESGMCLYGCQTGYRGRFCHQVEAVVEQHPSSIEALGGGIGGGVVALAVIVNSEERSLHHLQFTSWPAKDVPDNVTSLIELRQRVNALPSTFNGPVIVHCRLDVKLCS</sequence>
<dbReference type="InterPro" id="IPR029021">
    <property type="entry name" value="Prot-tyrosine_phosphatase-like"/>
</dbReference>
<evidence type="ECO:0000313" key="5">
    <source>
        <dbReference type="Proteomes" id="UP001164746"/>
    </source>
</evidence>